<evidence type="ECO:0000256" key="2">
    <source>
        <dbReference type="ARBA" id="ARBA00007863"/>
    </source>
</evidence>
<evidence type="ECO:0000256" key="4">
    <source>
        <dbReference type="ARBA" id="ARBA00022692"/>
    </source>
</evidence>
<gene>
    <name evidence="8" type="ORF">AQUCO_07200168v1</name>
</gene>
<evidence type="ECO:0000256" key="5">
    <source>
        <dbReference type="ARBA" id="ARBA00022989"/>
    </source>
</evidence>
<dbReference type="SUPFAM" id="SSF103481">
    <property type="entry name" value="Multidrug resistance efflux transporter EmrE"/>
    <property type="match status" value="2"/>
</dbReference>
<dbReference type="STRING" id="218851.A0A2G5CAM0"/>
<evidence type="ECO:0000256" key="1">
    <source>
        <dbReference type="ARBA" id="ARBA00004141"/>
    </source>
</evidence>
<feature type="transmembrane region" description="Helical" evidence="7">
    <location>
        <begin position="133"/>
        <end position="152"/>
    </location>
</feature>
<dbReference type="InterPro" id="IPR052221">
    <property type="entry name" value="SLC35F_Transporter"/>
</dbReference>
<organism evidence="8 9">
    <name type="scientific">Aquilegia coerulea</name>
    <name type="common">Rocky mountain columbine</name>
    <dbReference type="NCBI Taxonomy" id="218851"/>
    <lineage>
        <taxon>Eukaryota</taxon>
        <taxon>Viridiplantae</taxon>
        <taxon>Streptophyta</taxon>
        <taxon>Embryophyta</taxon>
        <taxon>Tracheophyta</taxon>
        <taxon>Spermatophyta</taxon>
        <taxon>Magnoliopsida</taxon>
        <taxon>Ranunculales</taxon>
        <taxon>Ranunculaceae</taxon>
        <taxon>Thalictroideae</taxon>
        <taxon>Aquilegia</taxon>
    </lineage>
</organism>
<dbReference type="GO" id="GO:0016020">
    <property type="term" value="C:membrane"/>
    <property type="evidence" value="ECO:0007669"/>
    <property type="project" value="UniProtKB-SubCell"/>
</dbReference>
<comment type="subcellular location">
    <subcellularLocation>
        <location evidence="1">Membrane</location>
        <topology evidence="1">Multi-pass membrane protein</topology>
    </subcellularLocation>
</comment>
<dbReference type="InterPro" id="IPR037185">
    <property type="entry name" value="EmrE-like"/>
</dbReference>
<evidence type="ECO:0000256" key="6">
    <source>
        <dbReference type="ARBA" id="ARBA00023136"/>
    </source>
</evidence>
<name>A0A2G5CAM0_AQUCA</name>
<keyword evidence="3" id="KW-0813">Transport</keyword>
<dbReference type="InterPro" id="IPR009262">
    <property type="entry name" value="SLC35_F1/F2/F6"/>
</dbReference>
<dbReference type="OrthoDB" id="429955at2759"/>
<feature type="transmembrane region" description="Helical" evidence="7">
    <location>
        <begin position="52"/>
        <end position="69"/>
    </location>
</feature>
<comment type="similarity">
    <text evidence="2">Belongs to the SLC35F solute transporter family.</text>
</comment>
<dbReference type="EMBL" id="KZ305089">
    <property type="protein sequence ID" value="PIA28322.1"/>
    <property type="molecule type" value="Genomic_DNA"/>
</dbReference>
<dbReference type="Proteomes" id="UP000230069">
    <property type="component" value="Unassembled WGS sequence"/>
</dbReference>
<dbReference type="Pfam" id="PF06027">
    <property type="entry name" value="SLC35F"/>
    <property type="match status" value="1"/>
</dbReference>
<keyword evidence="5 7" id="KW-1133">Transmembrane helix</keyword>
<dbReference type="AlphaFoldDB" id="A0A2G5CAM0"/>
<evidence type="ECO:0000313" key="9">
    <source>
        <dbReference type="Proteomes" id="UP000230069"/>
    </source>
</evidence>
<feature type="transmembrane region" description="Helical" evidence="7">
    <location>
        <begin position="285"/>
        <end position="303"/>
    </location>
</feature>
<feature type="transmembrane region" description="Helical" evidence="7">
    <location>
        <begin position="76"/>
        <end position="96"/>
    </location>
</feature>
<keyword evidence="6 7" id="KW-0472">Membrane</keyword>
<proteinExistence type="inferred from homology"/>
<feature type="transmembrane region" description="Helical" evidence="7">
    <location>
        <begin position="102"/>
        <end position="126"/>
    </location>
</feature>
<evidence type="ECO:0000313" key="8">
    <source>
        <dbReference type="EMBL" id="PIA28322.1"/>
    </source>
</evidence>
<dbReference type="GO" id="GO:0022857">
    <property type="term" value="F:transmembrane transporter activity"/>
    <property type="evidence" value="ECO:0007669"/>
    <property type="project" value="InterPro"/>
</dbReference>
<dbReference type="PANTHER" id="PTHR14233:SF18">
    <property type="entry name" value="OS05G0444300 PROTEIN"/>
    <property type="match status" value="1"/>
</dbReference>
<accession>A0A2G5CAM0</accession>
<feature type="transmembrane region" description="Helical" evidence="7">
    <location>
        <begin position="195"/>
        <end position="215"/>
    </location>
</feature>
<feature type="transmembrane region" description="Helical" evidence="7">
    <location>
        <begin position="258"/>
        <end position="279"/>
    </location>
</feature>
<feature type="transmembrane region" description="Helical" evidence="7">
    <location>
        <begin position="164"/>
        <end position="183"/>
    </location>
</feature>
<dbReference type="InParanoid" id="A0A2G5CAM0"/>
<feature type="transmembrane region" description="Helical" evidence="7">
    <location>
        <begin position="230"/>
        <end position="251"/>
    </location>
</feature>
<keyword evidence="9" id="KW-1185">Reference proteome</keyword>
<evidence type="ECO:0000256" key="3">
    <source>
        <dbReference type="ARBA" id="ARBA00022448"/>
    </source>
</evidence>
<dbReference type="PANTHER" id="PTHR14233">
    <property type="entry name" value="DUF914-RELATED"/>
    <property type="match status" value="1"/>
</dbReference>
<protein>
    <recommendedName>
        <fullName evidence="10">EamA domain-containing protein</fullName>
    </recommendedName>
</protein>
<sequence>MAMTMNWWRVEKDVLSLLLVLLLGQVVSFNLAITSFTSSLLSNLSVNTPLTQSFFTYLSLALVYTPILLSRRQNLLVPWYWYALVGFVDVEANYLVVKAYQYTSITSVTLLDCWTIPWVMILTWIFIKTRYSLGQFVGAAICIAGLGLVFLSDAKDSGSGGKNPILGDLLVIGGTFGYAISNVGEEFCVKKRDRVEFIAMLAIFGLIVSMCEIAIFERKNLEAVEWTPEIISLFAAFALSTFVFYTIVPFVMKMSGSALFNLSNLTSDMWAIIIRLFFYHQKLDWLYFLSFAVVAIGLIIYSVTDKISGTATEVEVGDSNIEYQALDTENQISNDEIAFSAKSEQRDLVT</sequence>
<evidence type="ECO:0000256" key="7">
    <source>
        <dbReference type="SAM" id="Phobius"/>
    </source>
</evidence>
<keyword evidence="4 7" id="KW-0812">Transmembrane</keyword>
<evidence type="ECO:0008006" key="10">
    <source>
        <dbReference type="Google" id="ProtNLM"/>
    </source>
</evidence>
<reference evidence="8 9" key="1">
    <citation type="submission" date="2017-09" db="EMBL/GenBank/DDBJ databases">
        <title>WGS assembly of Aquilegia coerulea Goldsmith.</title>
        <authorList>
            <person name="Hodges S."/>
            <person name="Kramer E."/>
            <person name="Nordborg M."/>
            <person name="Tomkins J."/>
            <person name="Borevitz J."/>
            <person name="Derieg N."/>
            <person name="Yan J."/>
            <person name="Mihaltcheva S."/>
            <person name="Hayes R.D."/>
            <person name="Rokhsar D."/>
        </authorList>
    </citation>
    <scope>NUCLEOTIDE SEQUENCE [LARGE SCALE GENOMIC DNA]</scope>
    <source>
        <strain evidence="9">cv. Goldsmith</strain>
    </source>
</reference>